<protein>
    <submittedName>
        <fullName evidence="1">Uncharacterized protein</fullName>
    </submittedName>
</protein>
<keyword evidence="2" id="KW-1185">Reference proteome</keyword>
<proteinExistence type="predicted"/>
<accession>A0A3L6RJC6</accession>
<comment type="caution">
    <text evidence="1">The sequence shown here is derived from an EMBL/GenBank/DDBJ whole genome shotgun (WGS) entry which is preliminary data.</text>
</comment>
<dbReference type="PANTHER" id="PTHR33087">
    <property type="entry name" value="OS07G0539200 PROTEIN"/>
    <property type="match status" value="1"/>
</dbReference>
<evidence type="ECO:0000313" key="1">
    <source>
        <dbReference type="EMBL" id="RLN03795.1"/>
    </source>
</evidence>
<gene>
    <name evidence="1" type="ORF">C2845_PM13G08830</name>
</gene>
<dbReference type="PANTHER" id="PTHR33087:SF38">
    <property type="entry name" value="OS10G0201600 PROTEIN"/>
    <property type="match status" value="1"/>
</dbReference>
<name>A0A3L6RJC6_PANMI</name>
<evidence type="ECO:0000313" key="2">
    <source>
        <dbReference type="Proteomes" id="UP000275267"/>
    </source>
</evidence>
<dbReference type="InterPro" id="IPR053253">
    <property type="entry name" value="Sex_diff_modulator"/>
</dbReference>
<dbReference type="AlphaFoldDB" id="A0A3L6RJC6"/>
<reference evidence="2" key="1">
    <citation type="journal article" date="2019" name="Nat. Commun.">
        <title>The genome of broomcorn millet.</title>
        <authorList>
            <person name="Zou C."/>
            <person name="Miki D."/>
            <person name="Li D."/>
            <person name="Tang Q."/>
            <person name="Xiao L."/>
            <person name="Rajput S."/>
            <person name="Deng P."/>
            <person name="Jia W."/>
            <person name="Huang R."/>
            <person name="Zhang M."/>
            <person name="Sun Y."/>
            <person name="Hu J."/>
            <person name="Fu X."/>
            <person name="Schnable P.S."/>
            <person name="Li F."/>
            <person name="Zhang H."/>
            <person name="Feng B."/>
            <person name="Zhu X."/>
            <person name="Liu R."/>
            <person name="Schnable J.C."/>
            <person name="Zhu J.-K."/>
            <person name="Zhang H."/>
        </authorList>
    </citation>
    <scope>NUCLEOTIDE SEQUENCE [LARGE SCALE GENOMIC DNA]</scope>
</reference>
<dbReference type="OrthoDB" id="696508at2759"/>
<dbReference type="EMBL" id="PQIB02000008">
    <property type="protein sequence ID" value="RLN03795.1"/>
    <property type="molecule type" value="Genomic_DNA"/>
</dbReference>
<organism evidence="1 2">
    <name type="scientific">Panicum miliaceum</name>
    <name type="common">Proso millet</name>
    <name type="synonym">Broomcorn millet</name>
    <dbReference type="NCBI Taxonomy" id="4540"/>
    <lineage>
        <taxon>Eukaryota</taxon>
        <taxon>Viridiplantae</taxon>
        <taxon>Streptophyta</taxon>
        <taxon>Embryophyta</taxon>
        <taxon>Tracheophyta</taxon>
        <taxon>Spermatophyta</taxon>
        <taxon>Magnoliopsida</taxon>
        <taxon>Liliopsida</taxon>
        <taxon>Poales</taxon>
        <taxon>Poaceae</taxon>
        <taxon>PACMAD clade</taxon>
        <taxon>Panicoideae</taxon>
        <taxon>Panicodae</taxon>
        <taxon>Paniceae</taxon>
        <taxon>Panicinae</taxon>
        <taxon>Panicum</taxon>
        <taxon>Panicum sect. Panicum</taxon>
    </lineage>
</organism>
<dbReference type="STRING" id="4540.A0A3L6RJC6"/>
<sequence>MSPPDAPVLPVVFVARKKDMRPRTANVPASRDRRCEATVDLFAVPPQAWTQPWPLAPVAWVATLRPRQPLLRGPHSGAPEFPHRHPSRRPSLVFRTVARSVELQLEDDRLAAHALVVLVVGKRPTLAPYQVRRFIQRNYDLDGSSFTLHRYWPEDFLIIFRNAANFQHVLDAPPLPRADVVLRFRKWSRLSMAEGDTMRYRVLVEIRGIPSNAWSATTAQIILGGACADLR</sequence>
<dbReference type="Proteomes" id="UP000275267">
    <property type="component" value="Unassembled WGS sequence"/>
</dbReference>